<dbReference type="eggNOG" id="ENOG502R28W">
    <property type="taxonomic scope" value="Eukaryota"/>
</dbReference>
<feature type="compositionally biased region" description="Basic and acidic residues" evidence="1">
    <location>
        <begin position="419"/>
        <end position="433"/>
    </location>
</feature>
<dbReference type="RefSeq" id="XP_003667556.1">
    <property type="nucleotide sequence ID" value="XM_003667508.1"/>
</dbReference>
<dbReference type="AlphaFoldDB" id="G0W3C5"/>
<feature type="compositionally biased region" description="Polar residues" evidence="1">
    <location>
        <begin position="266"/>
        <end position="279"/>
    </location>
</feature>
<dbReference type="GeneID" id="11495414"/>
<feature type="region of interest" description="Disordered" evidence="1">
    <location>
        <begin position="629"/>
        <end position="687"/>
    </location>
</feature>
<feature type="compositionally biased region" description="Low complexity" evidence="1">
    <location>
        <begin position="280"/>
        <end position="291"/>
    </location>
</feature>
<proteinExistence type="predicted"/>
<protein>
    <submittedName>
        <fullName evidence="2">Uncharacterized protein</fullName>
    </submittedName>
</protein>
<feature type="compositionally biased region" description="Polar residues" evidence="1">
    <location>
        <begin position="12"/>
        <end position="33"/>
    </location>
</feature>
<dbReference type="PROSITE" id="PS50896">
    <property type="entry name" value="LISH"/>
    <property type="match status" value="1"/>
</dbReference>
<evidence type="ECO:0000256" key="1">
    <source>
        <dbReference type="SAM" id="MobiDB-lite"/>
    </source>
</evidence>
<feature type="region of interest" description="Disordered" evidence="1">
    <location>
        <begin position="462"/>
        <end position="545"/>
    </location>
</feature>
<feature type="compositionally biased region" description="Polar residues" evidence="1">
    <location>
        <begin position="292"/>
        <end position="303"/>
    </location>
</feature>
<dbReference type="KEGG" id="ndi:NDAI_0A01550"/>
<feature type="compositionally biased region" description="Polar residues" evidence="1">
    <location>
        <begin position="483"/>
        <end position="515"/>
    </location>
</feature>
<feature type="region of interest" description="Disordered" evidence="1">
    <location>
        <begin position="392"/>
        <end position="445"/>
    </location>
</feature>
<feature type="compositionally biased region" description="Basic and acidic residues" evidence="1">
    <location>
        <begin position="629"/>
        <end position="666"/>
    </location>
</feature>
<dbReference type="OMA" id="NITSHKL"/>
<sequence>MFVNGFNPAGISESNDFKTTSQGQEDNEKSQSQAAYEENIYYHQNCRKTLDESIYNFLIDSSLTGTAEAFVKDAKLEQRNHSVKDNRPDVNSYSDRSSTEYLYPWWQIFWDAFNSNTQRRGSELVQSYFQIINYHQNQDRIQKDKAVQAARMQMFAEQRGEYQAEMMNPMMYQNNPLRMNSNISMQGTPSQMNINGPLPYNSINTMNSLPPDTFNRLQNQYIANMDNNNNINDIMHQPMIDQDTNRVPERSGPGNPSIQAKPPPMYNNTPINSQQAMYQNNNMRPHNNNNNKEPSIRSSPQKVPLEQNQNGIISMAGSTEAIPNGMLNQQSLKRKNTKKANTNTTNLQHSRKSNTNIAELQHITKPRNQGPDQFVKATKACSKSTVAKRVNKGLKKRNCNKPEQYQLDSKQEKPKRRRSLGELKKTPNLKERVYSTQSNTATPTTLTFNNLNMCTYVSNKPNTSSPLSTLHEKKQSSSGSSSTENITSHKLKRISSTTLKESASTKSSPIVSMTTSQSLKKKSSASKREFSMIDSTAGPNSAPVPGERDFLEMRLDITSNNQNATNEVTSAQFTLQDSMQAGKLLDIKENEQEETHRQEEQGKELPNEYAYNFDDLDISPTLGTDANYKDSFDDFEKDANDINDKENKDDRKPNDNNDDCRNENNKKSLLSSIQHEGPNSPVGNEYDLDIFDQNDTEFNFMDWS</sequence>
<keyword evidence="3" id="KW-1185">Reference proteome</keyword>
<feature type="compositionally biased region" description="Polar residues" evidence="1">
    <location>
        <begin position="434"/>
        <end position="445"/>
    </location>
</feature>
<dbReference type="Proteomes" id="UP000000689">
    <property type="component" value="Chromosome 1"/>
</dbReference>
<dbReference type="OrthoDB" id="5600002at2759"/>
<evidence type="ECO:0000313" key="2">
    <source>
        <dbReference type="EMBL" id="CCD22313.1"/>
    </source>
</evidence>
<accession>G0W3C5</accession>
<dbReference type="STRING" id="1071378.G0W3C5"/>
<gene>
    <name evidence="2" type="primary">NDAI0A01550</name>
    <name evidence="2" type="ordered locus">NDAI_0A01550</name>
</gene>
<dbReference type="InterPro" id="IPR006594">
    <property type="entry name" value="LisH"/>
</dbReference>
<reference evidence="2 3" key="1">
    <citation type="journal article" date="2011" name="Proc. Natl. Acad. Sci. U.S.A.">
        <title>Evolutionary erosion of yeast sex chromosomes by mating-type switching accidents.</title>
        <authorList>
            <person name="Gordon J.L."/>
            <person name="Armisen D."/>
            <person name="Proux-Wera E."/>
            <person name="Oheigeartaigh S.S."/>
            <person name="Byrne K.P."/>
            <person name="Wolfe K.H."/>
        </authorList>
    </citation>
    <scope>NUCLEOTIDE SEQUENCE [LARGE SCALE GENOMIC DNA]</scope>
    <source>
        <strain evidence="3">ATCC 10597 / BCRC 20456 / CBS 421 / NBRC 0211 / NRRL Y-12639</strain>
    </source>
</reference>
<feature type="region of interest" description="Disordered" evidence="1">
    <location>
        <begin position="243"/>
        <end position="303"/>
    </location>
</feature>
<dbReference type="HOGENOM" id="CLU_391852_0_0_1"/>
<name>G0W3C5_NAUDC</name>
<organism evidence="2 3">
    <name type="scientific">Naumovozyma dairenensis (strain ATCC 10597 / BCRC 20456 / CBS 421 / NBRC 0211 / NRRL Y-12639)</name>
    <name type="common">Saccharomyces dairenensis</name>
    <dbReference type="NCBI Taxonomy" id="1071378"/>
    <lineage>
        <taxon>Eukaryota</taxon>
        <taxon>Fungi</taxon>
        <taxon>Dikarya</taxon>
        <taxon>Ascomycota</taxon>
        <taxon>Saccharomycotina</taxon>
        <taxon>Saccharomycetes</taxon>
        <taxon>Saccharomycetales</taxon>
        <taxon>Saccharomycetaceae</taxon>
        <taxon>Naumovozyma</taxon>
    </lineage>
</organism>
<dbReference type="EMBL" id="HE580267">
    <property type="protein sequence ID" value="CCD22313.1"/>
    <property type="molecule type" value="Genomic_DNA"/>
</dbReference>
<evidence type="ECO:0000313" key="3">
    <source>
        <dbReference type="Proteomes" id="UP000000689"/>
    </source>
</evidence>
<feature type="region of interest" description="Disordered" evidence="1">
    <location>
        <begin position="1"/>
        <end position="33"/>
    </location>
</feature>